<dbReference type="PANTHER" id="PTHR43117:SF4">
    <property type="entry name" value="OSMOPROTECTANT IMPORT ATP-BINDING PROTEIN OSMV"/>
    <property type="match status" value="1"/>
</dbReference>
<dbReference type="InterPro" id="IPR027417">
    <property type="entry name" value="P-loop_NTPase"/>
</dbReference>
<evidence type="ECO:0000313" key="7">
    <source>
        <dbReference type="EMBL" id="APT93339.1"/>
    </source>
</evidence>
<feature type="domain" description="ABC transporter" evidence="6">
    <location>
        <begin position="2"/>
        <end position="238"/>
    </location>
</feature>
<dbReference type="PANTHER" id="PTHR43117">
    <property type="entry name" value="OSMOPROTECTANT IMPORT ATP-BINDING PROTEIN OSMV"/>
    <property type="match status" value="1"/>
</dbReference>
<name>A0A1L7D5B8_9CORY</name>
<keyword evidence="4 7" id="KW-0067">ATP-binding</keyword>
<dbReference type="Gene3D" id="3.40.50.300">
    <property type="entry name" value="P-loop containing nucleotide triphosphate hydrolases"/>
    <property type="match status" value="1"/>
</dbReference>
<protein>
    <recommendedName>
        <fullName evidence="5">ABC-type quaternary amine transporter</fullName>
        <ecNumber evidence="5">7.6.2.9</ecNumber>
    </recommendedName>
</protein>
<evidence type="ECO:0000256" key="2">
    <source>
        <dbReference type="ARBA" id="ARBA00022448"/>
    </source>
</evidence>
<dbReference type="AlphaFoldDB" id="A0A1L7D5B8"/>
<dbReference type="EC" id="7.6.2.9" evidence="5"/>
<comment type="similarity">
    <text evidence="1">Belongs to the ABC transporter superfamily.</text>
</comment>
<dbReference type="FunFam" id="3.40.50.300:FF:000425">
    <property type="entry name" value="Probable ABC transporter, ATP-binding subunit"/>
    <property type="match status" value="1"/>
</dbReference>
<dbReference type="STRING" id="161895.CPHO_11045"/>
<dbReference type="InterPro" id="IPR017871">
    <property type="entry name" value="ABC_transporter-like_CS"/>
</dbReference>
<dbReference type="OrthoDB" id="9802264at2"/>
<dbReference type="PROSITE" id="PS50893">
    <property type="entry name" value="ABC_TRANSPORTER_2"/>
    <property type="match status" value="1"/>
</dbReference>
<keyword evidence="3" id="KW-0547">Nucleotide-binding</keyword>
<evidence type="ECO:0000313" key="8">
    <source>
        <dbReference type="Proteomes" id="UP000185491"/>
    </source>
</evidence>
<evidence type="ECO:0000256" key="3">
    <source>
        <dbReference type="ARBA" id="ARBA00022741"/>
    </source>
</evidence>
<organism evidence="7 8">
    <name type="scientific">Corynebacterium phocae</name>
    <dbReference type="NCBI Taxonomy" id="161895"/>
    <lineage>
        <taxon>Bacteria</taxon>
        <taxon>Bacillati</taxon>
        <taxon>Actinomycetota</taxon>
        <taxon>Actinomycetes</taxon>
        <taxon>Mycobacteriales</taxon>
        <taxon>Corynebacteriaceae</taxon>
        <taxon>Corynebacterium</taxon>
    </lineage>
</organism>
<dbReference type="EMBL" id="CP009249">
    <property type="protein sequence ID" value="APT93339.1"/>
    <property type="molecule type" value="Genomic_DNA"/>
</dbReference>
<dbReference type="SMART" id="SM00382">
    <property type="entry name" value="AAA"/>
    <property type="match status" value="1"/>
</dbReference>
<dbReference type="KEGG" id="cpho:CPHO_11045"/>
<keyword evidence="2" id="KW-0813">Transport</keyword>
<evidence type="ECO:0000256" key="5">
    <source>
        <dbReference type="ARBA" id="ARBA00066388"/>
    </source>
</evidence>
<dbReference type="GO" id="GO:0015418">
    <property type="term" value="F:ABC-type quaternary ammonium compound transporting activity"/>
    <property type="evidence" value="ECO:0007669"/>
    <property type="project" value="UniProtKB-EC"/>
</dbReference>
<proteinExistence type="inferred from homology"/>
<dbReference type="GO" id="GO:0016887">
    <property type="term" value="F:ATP hydrolysis activity"/>
    <property type="evidence" value="ECO:0007669"/>
    <property type="project" value="InterPro"/>
</dbReference>
<accession>A0A1L7D5B8</accession>
<sequence>MIDFNRVTVTYPGTAAPAVEDFSFHFARGKTTALVGPSGCGKTTLLRCVNRMVEPASGAVSIGGENIAGRNPVQLRRSIGYVMQNSGLLPHVTALENVAAVARLSGASKVEARECAAQWLETVHVDPALFKRYPGELSGGQAQRVGVARGLVADPDIVLMDEPFGAVDPVVRRELQQEVLGLQERMAKTIIMVTHDIEEAFYLGDEIVLLSDHAHIEQHGTAEEFITRPANEIVEHFVGMEHRKVRVAERDGKRLVVDAQGNIVALLED</sequence>
<evidence type="ECO:0000259" key="6">
    <source>
        <dbReference type="PROSITE" id="PS50893"/>
    </source>
</evidence>
<dbReference type="PROSITE" id="PS00211">
    <property type="entry name" value="ABC_TRANSPORTER_1"/>
    <property type="match status" value="1"/>
</dbReference>
<evidence type="ECO:0000256" key="4">
    <source>
        <dbReference type="ARBA" id="ARBA00022840"/>
    </source>
</evidence>
<dbReference type="SUPFAM" id="SSF52540">
    <property type="entry name" value="P-loop containing nucleoside triphosphate hydrolases"/>
    <property type="match status" value="1"/>
</dbReference>
<reference evidence="7 8" key="1">
    <citation type="submission" date="2014-08" db="EMBL/GenBank/DDBJ databases">
        <title>Complete genome sequence of Corynebacterium phocae M408/89/1(T)(=DSM 44612(T)), isolated from the common seal (Phoca vitulina).</title>
        <authorList>
            <person name="Ruckert C."/>
            <person name="Albersmeier A."/>
            <person name="Winkler A."/>
            <person name="Kalinowski J."/>
        </authorList>
    </citation>
    <scope>NUCLEOTIDE SEQUENCE [LARGE SCALE GENOMIC DNA]</scope>
    <source>
        <strain evidence="7 8">M408/89/1</strain>
    </source>
</reference>
<keyword evidence="8" id="KW-1185">Reference proteome</keyword>
<dbReference type="InterPro" id="IPR003439">
    <property type="entry name" value="ABC_transporter-like_ATP-bd"/>
</dbReference>
<gene>
    <name evidence="7" type="ORF">CPHO_11045</name>
</gene>
<dbReference type="Proteomes" id="UP000185491">
    <property type="component" value="Chromosome"/>
</dbReference>
<dbReference type="InterPro" id="IPR003593">
    <property type="entry name" value="AAA+_ATPase"/>
</dbReference>
<dbReference type="Pfam" id="PF00005">
    <property type="entry name" value="ABC_tran"/>
    <property type="match status" value="1"/>
</dbReference>
<dbReference type="GO" id="GO:0005524">
    <property type="term" value="F:ATP binding"/>
    <property type="evidence" value="ECO:0007669"/>
    <property type="project" value="UniProtKB-KW"/>
</dbReference>
<evidence type="ECO:0000256" key="1">
    <source>
        <dbReference type="ARBA" id="ARBA00005417"/>
    </source>
</evidence>
<dbReference type="RefSeq" id="WP_075735811.1">
    <property type="nucleotide sequence ID" value="NZ_CP009249.1"/>
</dbReference>